<evidence type="ECO:0000313" key="3">
    <source>
        <dbReference type="Proteomes" id="UP001162131"/>
    </source>
</evidence>
<feature type="transmembrane region" description="Helical" evidence="1">
    <location>
        <begin position="108"/>
        <end position="131"/>
    </location>
</feature>
<feature type="transmembrane region" description="Helical" evidence="1">
    <location>
        <begin position="288"/>
        <end position="311"/>
    </location>
</feature>
<dbReference type="AlphaFoldDB" id="A0AAU9IGD3"/>
<keyword evidence="1" id="KW-1133">Transmembrane helix</keyword>
<organism evidence="2 3">
    <name type="scientific">Blepharisma stoltei</name>
    <dbReference type="NCBI Taxonomy" id="1481888"/>
    <lineage>
        <taxon>Eukaryota</taxon>
        <taxon>Sar</taxon>
        <taxon>Alveolata</taxon>
        <taxon>Ciliophora</taxon>
        <taxon>Postciliodesmatophora</taxon>
        <taxon>Heterotrichea</taxon>
        <taxon>Heterotrichida</taxon>
        <taxon>Blepharismidae</taxon>
        <taxon>Blepharisma</taxon>
    </lineage>
</organism>
<feature type="transmembrane region" description="Helical" evidence="1">
    <location>
        <begin position="143"/>
        <end position="165"/>
    </location>
</feature>
<feature type="transmembrane region" description="Helical" evidence="1">
    <location>
        <begin position="77"/>
        <end position="96"/>
    </location>
</feature>
<evidence type="ECO:0000313" key="2">
    <source>
        <dbReference type="EMBL" id="CAG9313517.1"/>
    </source>
</evidence>
<evidence type="ECO:0000256" key="1">
    <source>
        <dbReference type="SAM" id="Phobius"/>
    </source>
</evidence>
<comment type="caution">
    <text evidence="2">The sequence shown here is derived from an EMBL/GenBank/DDBJ whole genome shotgun (WGS) entry which is preliminary data.</text>
</comment>
<feature type="transmembrane region" description="Helical" evidence="1">
    <location>
        <begin position="171"/>
        <end position="193"/>
    </location>
</feature>
<dbReference type="Proteomes" id="UP001162131">
    <property type="component" value="Unassembled WGS sequence"/>
</dbReference>
<sequence length="313" mass="37064">MNTLAKLQISEDSKIVITPIIIILRIILEPTLLYLLSSQRQQQFLIEYWIFFQCLLYATEFLNLFDRYSHKFANFNITGKFPFLLSIYILFWTIFYKVLIEDVLLLDAALPIYILFWTYTTFLLSLVGYFLKELFETAKFSFHAYALFVLMLAIKEVSLYSWYIINGFIYFLFRLCIFTTIITGVIGAGAQFLKIFYAQFSSTHDFIKASKVFINDWLASDTKGLAKCYTKTFEMLFKMNGIIQIKFDKAFFLKNTYLIEWYLNLAIFWLAFLLPLRDGFSHCRRNEYIWLNAFAMLFMAEMIYHCLALILGL</sequence>
<feature type="transmembrane region" description="Helical" evidence="1">
    <location>
        <begin position="257"/>
        <end position="276"/>
    </location>
</feature>
<feature type="transmembrane region" description="Helical" evidence="1">
    <location>
        <begin position="15"/>
        <end position="36"/>
    </location>
</feature>
<gene>
    <name evidence="2" type="ORF">BSTOLATCC_MIC9333</name>
</gene>
<proteinExistence type="predicted"/>
<reference evidence="2" key="1">
    <citation type="submission" date="2021-09" db="EMBL/GenBank/DDBJ databases">
        <authorList>
            <consortium name="AG Swart"/>
            <person name="Singh M."/>
            <person name="Singh A."/>
            <person name="Seah K."/>
            <person name="Emmerich C."/>
        </authorList>
    </citation>
    <scope>NUCLEOTIDE SEQUENCE</scope>
    <source>
        <strain evidence="2">ATCC30299</strain>
    </source>
</reference>
<keyword evidence="1" id="KW-0812">Transmembrane</keyword>
<keyword evidence="3" id="KW-1185">Reference proteome</keyword>
<accession>A0AAU9IGD3</accession>
<feature type="transmembrane region" description="Helical" evidence="1">
    <location>
        <begin position="48"/>
        <end position="65"/>
    </location>
</feature>
<name>A0AAU9IGD3_9CILI</name>
<dbReference type="EMBL" id="CAJZBQ010000011">
    <property type="protein sequence ID" value="CAG9313517.1"/>
    <property type="molecule type" value="Genomic_DNA"/>
</dbReference>
<keyword evidence="1" id="KW-0472">Membrane</keyword>
<protein>
    <submittedName>
        <fullName evidence="2">Uncharacterized protein</fullName>
    </submittedName>
</protein>